<protein>
    <submittedName>
        <fullName evidence="6">Di-copper centre-containing protein</fullName>
    </submittedName>
</protein>
<dbReference type="GO" id="GO:0046872">
    <property type="term" value="F:metal ion binding"/>
    <property type="evidence" value="ECO:0007669"/>
    <property type="project" value="UniProtKB-KW"/>
</dbReference>
<gene>
    <name evidence="6" type="ORF">DL89DRAFT_270382</name>
</gene>
<dbReference type="RefSeq" id="XP_040740226.1">
    <property type="nucleotide sequence ID" value="XM_040888680.1"/>
</dbReference>
<feature type="compositionally biased region" description="Polar residues" evidence="3">
    <location>
        <begin position="340"/>
        <end position="356"/>
    </location>
</feature>
<keyword evidence="2" id="KW-0186">Copper</keyword>
<proteinExistence type="predicted"/>
<dbReference type="Proteomes" id="UP000193922">
    <property type="component" value="Unassembled WGS sequence"/>
</dbReference>
<reference evidence="6 7" key="1">
    <citation type="submission" date="2016-07" db="EMBL/GenBank/DDBJ databases">
        <title>Pervasive Adenine N6-methylation of Active Genes in Fungi.</title>
        <authorList>
            <consortium name="DOE Joint Genome Institute"/>
            <person name="Mondo S.J."/>
            <person name="Dannebaum R.O."/>
            <person name="Kuo R.C."/>
            <person name="Labutti K."/>
            <person name="Haridas S."/>
            <person name="Kuo A."/>
            <person name="Salamov A."/>
            <person name="Ahrendt S.R."/>
            <person name="Lipzen A."/>
            <person name="Sullivan W."/>
            <person name="Andreopoulos W.B."/>
            <person name="Clum A."/>
            <person name="Lindquist E."/>
            <person name="Daum C."/>
            <person name="Ramamoorthy G.K."/>
            <person name="Gryganskyi A."/>
            <person name="Culley D."/>
            <person name="Magnuson J.K."/>
            <person name="James T.Y."/>
            <person name="O'Malley M.A."/>
            <person name="Stajich J.E."/>
            <person name="Spatafora J.W."/>
            <person name="Visel A."/>
            <person name="Grigoriev I.V."/>
        </authorList>
    </citation>
    <scope>NUCLEOTIDE SEQUENCE [LARGE SCALE GENOMIC DNA]</scope>
    <source>
        <strain evidence="6 7">ATCC 12442</strain>
    </source>
</reference>
<evidence type="ECO:0000256" key="3">
    <source>
        <dbReference type="SAM" id="MobiDB-lite"/>
    </source>
</evidence>
<dbReference type="PANTHER" id="PTHR11474">
    <property type="entry name" value="TYROSINASE FAMILY MEMBER"/>
    <property type="match status" value="1"/>
</dbReference>
<accession>A0A1Y1VY43</accession>
<keyword evidence="4" id="KW-0732">Signal</keyword>
<evidence type="ECO:0000256" key="2">
    <source>
        <dbReference type="ARBA" id="ARBA00023008"/>
    </source>
</evidence>
<sequence length="403" mass="45731">MQILSLLIHVLLSQLLIALSAAQGCSSIAVRRDILSLSPGEWDRIANVLRRMNNEGWFQYLSYIHNAEFGNIHGNDMFFPWHRRFLRDFEEIGQRYDGGFAVPYWDVLRDYRNPAGSPVFYPQLMGGNGFGGCVPNGVHQGWTLSFPNNHCLSRAFDRGGGIQPWYSPEYIYSVMQRDGSMSSFRQHIEFTIHGSVHLGIGGDMSTYWSPNDFIFMLHHANLDRLWQQWQNWGHQMTMDGRDSRGNWVGLGSPIPHYNDEVASTMQLGVNRMCFQYAGVGGARAMSFSVSGRNENRLSLVSVPPANSTSSTTEANLAGLPDHILRKWFPRLAKAKEMMKQRNTTRTTMSPNISSGGQMLVPPTKLTDSWINMHRFDRSSVNKVMQEAQEFVSDMNSVNYLSPF</sequence>
<dbReference type="SUPFAM" id="SSF48056">
    <property type="entry name" value="Di-copper centre-containing domain"/>
    <property type="match status" value="1"/>
</dbReference>
<dbReference type="InterPro" id="IPR008922">
    <property type="entry name" value="Di-copper_centre_dom_sf"/>
</dbReference>
<comment type="caution">
    <text evidence="6">The sequence shown here is derived from an EMBL/GenBank/DDBJ whole genome shotgun (WGS) entry which is preliminary data.</text>
</comment>
<dbReference type="STRING" id="61395.A0A1Y1VY43"/>
<dbReference type="Gene3D" id="1.10.1280.10">
    <property type="entry name" value="Di-copper center containing domain from catechol oxidase"/>
    <property type="match status" value="1"/>
</dbReference>
<dbReference type="InterPro" id="IPR002227">
    <property type="entry name" value="Tyrosinase_Cu-bd"/>
</dbReference>
<keyword evidence="1" id="KW-0479">Metal-binding</keyword>
<dbReference type="GeneID" id="63805328"/>
<evidence type="ECO:0000256" key="1">
    <source>
        <dbReference type="ARBA" id="ARBA00022723"/>
    </source>
</evidence>
<evidence type="ECO:0000259" key="5">
    <source>
        <dbReference type="PROSITE" id="PS00497"/>
    </source>
</evidence>
<feature type="chain" id="PRO_5012643692" evidence="4">
    <location>
        <begin position="23"/>
        <end position="403"/>
    </location>
</feature>
<dbReference type="GO" id="GO:0016491">
    <property type="term" value="F:oxidoreductase activity"/>
    <property type="evidence" value="ECO:0007669"/>
    <property type="project" value="InterPro"/>
</dbReference>
<name>A0A1Y1VY43_9FUNG</name>
<dbReference type="AlphaFoldDB" id="A0A1Y1VY43"/>
<feature type="domain" description="Tyrosinase copper-binding" evidence="5">
    <location>
        <begin position="73"/>
        <end position="90"/>
    </location>
</feature>
<dbReference type="InterPro" id="IPR050316">
    <property type="entry name" value="Tyrosinase/Hemocyanin"/>
</dbReference>
<feature type="region of interest" description="Disordered" evidence="3">
    <location>
        <begin position="338"/>
        <end position="357"/>
    </location>
</feature>
<keyword evidence="7" id="KW-1185">Reference proteome</keyword>
<dbReference type="PANTHER" id="PTHR11474:SF126">
    <property type="entry name" value="TYROSINASE-LIKE PROTEIN TYR-1-RELATED"/>
    <property type="match status" value="1"/>
</dbReference>
<evidence type="ECO:0000313" key="7">
    <source>
        <dbReference type="Proteomes" id="UP000193922"/>
    </source>
</evidence>
<dbReference type="OrthoDB" id="6132182at2759"/>
<dbReference type="Pfam" id="PF00264">
    <property type="entry name" value="Tyrosinase"/>
    <property type="match status" value="1"/>
</dbReference>
<feature type="signal peptide" evidence="4">
    <location>
        <begin position="1"/>
        <end position="22"/>
    </location>
</feature>
<evidence type="ECO:0000313" key="6">
    <source>
        <dbReference type="EMBL" id="ORX66199.1"/>
    </source>
</evidence>
<organism evidence="6 7">
    <name type="scientific">Linderina pennispora</name>
    <dbReference type="NCBI Taxonomy" id="61395"/>
    <lineage>
        <taxon>Eukaryota</taxon>
        <taxon>Fungi</taxon>
        <taxon>Fungi incertae sedis</taxon>
        <taxon>Zoopagomycota</taxon>
        <taxon>Kickxellomycotina</taxon>
        <taxon>Kickxellomycetes</taxon>
        <taxon>Kickxellales</taxon>
        <taxon>Kickxellaceae</taxon>
        <taxon>Linderina</taxon>
    </lineage>
</organism>
<dbReference type="PROSITE" id="PS00497">
    <property type="entry name" value="TYROSINASE_1"/>
    <property type="match status" value="1"/>
</dbReference>
<dbReference type="PRINTS" id="PR00092">
    <property type="entry name" value="TYROSINASE"/>
</dbReference>
<dbReference type="EMBL" id="MCFD01000017">
    <property type="protein sequence ID" value="ORX66199.1"/>
    <property type="molecule type" value="Genomic_DNA"/>
</dbReference>
<evidence type="ECO:0000256" key="4">
    <source>
        <dbReference type="SAM" id="SignalP"/>
    </source>
</evidence>